<proteinExistence type="predicted"/>
<dbReference type="InterPro" id="IPR050189">
    <property type="entry name" value="MFS_Efflux_Transporters"/>
</dbReference>
<protein>
    <submittedName>
        <fullName evidence="9">MFS transporter</fullName>
    </submittedName>
</protein>
<keyword evidence="5 7" id="KW-1133">Transmembrane helix</keyword>
<feature type="transmembrane region" description="Helical" evidence="7">
    <location>
        <begin position="161"/>
        <end position="181"/>
    </location>
</feature>
<evidence type="ECO:0000313" key="9">
    <source>
        <dbReference type="EMBL" id="TBL81097.1"/>
    </source>
</evidence>
<feature type="transmembrane region" description="Helical" evidence="7">
    <location>
        <begin position="134"/>
        <end position="155"/>
    </location>
</feature>
<feature type="transmembrane region" description="Helical" evidence="7">
    <location>
        <begin position="361"/>
        <end position="380"/>
    </location>
</feature>
<dbReference type="InterPro" id="IPR020846">
    <property type="entry name" value="MFS_dom"/>
</dbReference>
<keyword evidence="10" id="KW-1185">Reference proteome</keyword>
<dbReference type="Gene3D" id="1.20.1250.20">
    <property type="entry name" value="MFS general substrate transporter like domains"/>
    <property type="match status" value="2"/>
</dbReference>
<feature type="domain" description="Major facilitator superfamily (MFS) profile" evidence="8">
    <location>
        <begin position="5"/>
        <end position="382"/>
    </location>
</feature>
<dbReference type="Proteomes" id="UP000293142">
    <property type="component" value="Unassembled WGS sequence"/>
</dbReference>
<sequence>MNRLIIYLIASGCFLVGVAELIVAGILHIIAADMRISIALAGQLITAYSLAFAIGTPVLVAVFSRLPVKKLLIGALALFIVGCFVSWGSGAHFPAMLLSRIVLGVSAGVFCVVALGSVAKLVPPDKIGSAVSTVALAFGLAMTLGVPIGIAISGWWGWQTIFAVLGAVSLLVMLGLIRWLPPIEGDAQVSFRRQFIVLKNPVILSGLLFSLITCLSQSVILSYLTPILNTVLHLEVSRIGIVMFVLGIFGMLGSRAGGYSVDTWGPVKTISLGTAASIISLALLPLFSASLAMGLVWIVLWMISLFMTAPAIQTYFIQEAPQSANLVLSLNTSVIHLGLAGGAAFGGLLVTVTSTVLYNPWVASGCYFASLLVAVFSFAARKRYARNMMEPS</sequence>
<evidence type="ECO:0000313" key="10">
    <source>
        <dbReference type="Proteomes" id="UP000293142"/>
    </source>
</evidence>
<evidence type="ECO:0000256" key="6">
    <source>
        <dbReference type="ARBA" id="ARBA00023136"/>
    </source>
</evidence>
<dbReference type="CDD" id="cd17324">
    <property type="entry name" value="MFS_NepI_like"/>
    <property type="match status" value="1"/>
</dbReference>
<evidence type="ECO:0000259" key="8">
    <source>
        <dbReference type="PROSITE" id="PS50850"/>
    </source>
</evidence>
<organism evidence="9 10">
    <name type="scientific">Paenibacillus thalictri</name>
    <dbReference type="NCBI Taxonomy" id="2527873"/>
    <lineage>
        <taxon>Bacteria</taxon>
        <taxon>Bacillati</taxon>
        <taxon>Bacillota</taxon>
        <taxon>Bacilli</taxon>
        <taxon>Bacillales</taxon>
        <taxon>Paenibacillaceae</taxon>
        <taxon>Paenibacillus</taxon>
    </lineage>
</organism>
<dbReference type="PANTHER" id="PTHR43124:SF10">
    <property type="entry name" value="PURINE EFFLUX PUMP PBUE"/>
    <property type="match status" value="1"/>
</dbReference>
<reference evidence="9 10" key="1">
    <citation type="submission" date="2019-02" db="EMBL/GenBank/DDBJ databases">
        <title>Paenibacillus sp. nov., isolated from surface-sterilized tissue of Thalictrum simplex L.</title>
        <authorList>
            <person name="Tuo L."/>
        </authorList>
    </citation>
    <scope>NUCLEOTIDE SEQUENCE [LARGE SCALE GENOMIC DNA]</scope>
    <source>
        <strain evidence="9 10">N2SHLJ1</strain>
    </source>
</reference>
<dbReference type="PROSITE" id="PS50850">
    <property type="entry name" value="MFS"/>
    <property type="match status" value="1"/>
</dbReference>
<feature type="transmembrane region" description="Helical" evidence="7">
    <location>
        <begin position="269"/>
        <end position="289"/>
    </location>
</feature>
<accession>A0A4Q9DVM4</accession>
<evidence type="ECO:0000256" key="2">
    <source>
        <dbReference type="ARBA" id="ARBA00022448"/>
    </source>
</evidence>
<evidence type="ECO:0000256" key="4">
    <source>
        <dbReference type="ARBA" id="ARBA00022692"/>
    </source>
</evidence>
<keyword evidence="6 7" id="KW-0472">Membrane</keyword>
<dbReference type="InterPro" id="IPR011701">
    <property type="entry name" value="MFS"/>
</dbReference>
<comment type="subcellular location">
    <subcellularLocation>
        <location evidence="1">Cell membrane</location>
        <topology evidence="1">Multi-pass membrane protein</topology>
    </subcellularLocation>
</comment>
<dbReference type="Pfam" id="PF07690">
    <property type="entry name" value="MFS_1"/>
    <property type="match status" value="1"/>
</dbReference>
<feature type="transmembrane region" description="Helical" evidence="7">
    <location>
        <begin position="101"/>
        <end position="122"/>
    </location>
</feature>
<dbReference type="SUPFAM" id="SSF103473">
    <property type="entry name" value="MFS general substrate transporter"/>
    <property type="match status" value="1"/>
</dbReference>
<dbReference type="PANTHER" id="PTHR43124">
    <property type="entry name" value="PURINE EFFLUX PUMP PBUE"/>
    <property type="match status" value="1"/>
</dbReference>
<evidence type="ECO:0000256" key="3">
    <source>
        <dbReference type="ARBA" id="ARBA00022475"/>
    </source>
</evidence>
<dbReference type="RefSeq" id="WP_131011809.1">
    <property type="nucleotide sequence ID" value="NZ_SIRE01000003.1"/>
</dbReference>
<dbReference type="EMBL" id="SIRE01000003">
    <property type="protein sequence ID" value="TBL81097.1"/>
    <property type="molecule type" value="Genomic_DNA"/>
</dbReference>
<feature type="transmembrane region" description="Helical" evidence="7">
    <location>
        <begin position="202"/>
        <end position="224"/>
    </location>
</feature>
<keyword evidence="2" id="KW-0813">Transport</keyword>
<keyword evidence="3" id="KW-1003">Cell membrane</keyword>
<feature type="transmembrane region" description="Helical" evidence="7">
    <location>
        <begin position="71"/>
        <end position="89"/>
    </location>
</feature>
<feature type="transmembrane region" description="Helical" evidence="7">
    <location>
        <begin position="236"/>
        <end position="257"/>
    </location>
</feature>
<evidence type="ECO:0000256" key="7">
    <source>
        <dbReference type="SAM" id="Phobius"/>
    </source>
</evidence>
<feature type="transmembrane region" description="Helical" evidence="7">
    <location>
        <begin position="36"/>
        <end position="64"/>
    </location>
</feature>
<name>A0A4Q9DVM4_9BACL</name>
<dbReference type="GO" id="GO:0005886">
    <property type="term" value="C:plasma membrane"/>
    <property type="evidence" value="ECO:0007669"/>
    <property type="project" value="UniProtKB-SubCell"/>
</dbReference>
<dbReference type="AlphaFoldDB" id="A0A4Q9DVM4"/>
<dbReference type="InterPro" id="IPR036259">
    <property type="entry name" value="MFS_trans_sf"/>
</dbReference>
<dbReference type="GO" id="GO:0022857">
    <property type="term" value="F:transmembrane transporter activity"/>
    <property type="evidence" value="ECO:0007669"/>
    <property type="project" value="InterPro"/>
</dbReference>
<feature type="transmembrane region" description="Helical" evidence="7">
    <location>
        <begin position="328"/>
        <end position="349"/>
    </location>
</feature>
<comment type="caution">
    <text evidence="9">The sequence shown here is derived from an EMBL/GenBank/DDBJ whole genome shotgun (WGS) entry which is preliminary data.</text>
</comment>
<gene>
    <name evidence="9" type="ORF">EYB31_03115</name>
</gene>
<evidence type="ECO:0000256" key="5">
    <source>
        <dbReference type="ARBA" id="ARBA00022989"/>
    </source>
</evidence>
<dbReference type="OrthoDB" id="2727100at2"/>
<keyword evidence="4 7" id="KW-0812">Transmembrane</keyword>
<feature type="transmembrane region" description="Helical" evidence="7">
    <location>
        <begin position="7"/>
        <end position="30"/>
    </location>
</feature>
<feature type="transmembrane region" description="Helical" evidence="7">
    <location>
        <begin position="295"/>
        <end position="316"/>
    </location>
</feature>
<evidence type="ECO:0000256" key="1">
    <source>
        <dbReference type="ARBA" id="ARBA00004651"/>
    </source>
</evidence>